<dbReference type="InterPro" id="IPR002591">
    <property type="entry name" value="Phosphodiest/P_Trfase"/>
</dbReference>
<evidence type="ECO:0000256" key="30">
    <source>
        <dbReference type="ARBA" id="ARBA00049092"/>
    </source>
</evidence>
<keyword evidence="16" id="KW-0325">Glycoprotein</keyword>
<comment type="function">
    <text evidence="20">Choline-specific glycerophosphodiesterase that hydrolyzes glycerophosphocholine (GPC) and lysophosphatidylcholine (LPC) and contributes to supplying choline to the cells. Has a preference for LPC with short (12:0 and 14:0) or polyunsaturated (18:2 and 20:4) fatty acids. In vitro, hydrolyzes only choline-containing lysophospholipids, such as sphingosylphosphorylcholine (SPC), platelet-activating factor (PAF) and lysoPAF, but not other lysophospholipids.</text>
</comment>
<keyword evidence="13" id="KW-0443">Lipid metabolism</keyword>
<comment type="cofactor">
    <cofactor evidence="1">
        <name>Zn(2+)</name>
        <dbReference type="ChEBI" id="CHEBI:29105"/>
    </cofactor>
</comment>
<dbReference type="InterPro" id="IPR017850">
    <property type="entry name" value="Alkaline_phosphatase_core_sf"/>
</dbReference>
<keyword evidence="5" id="KW-1003">Cell membrane</keyword>
<evidence type="ECO:0000256" key="27">
    <source>
        <dbReference type="ARBA" id="ARBA00048209"/>
    </source>
</evidence>
<evidence type="ECO:0000256" key="25">
    <source>
        <dbReference type="ARBA" id="ARBA00047600"/>
    </source>
</evidence>
<comment type="caution">
    <text evidence="32">The sequence shown here is derived from an EMBL/GenBank/DDBJ whole genome shotgun (WGS) entry which is preliminary data.</text>
</comment>
<dbReference type="GO" id="GO:0046872">
    <property type="term" value="F:metal ion binding"/>
    <property type="evidence" value="ECO:0007669"/>
    <property type="project" value="UniProtKB-KW"/>
</dbReference>
<evidence type="ECO:0000256" key="17">
    <source>
        <dbReference type="ARBA" id="ARBA00023288"/>
    </source>
</evidence>
<gene>
    <name evidence="32" type="ORF">Z043_110273</name>
</gene>
<dbReference type="GO" id="GO:0098552">
    <property type="term" value="C:side of membrane"/>
    <property type="evidence" value="ECO:0007669"/>
    <property type="project" value="UniProtKB-KW"/>
</dbReference>
<keyword evidence="9" id="KW-0732">Signal</keyword>
<keyword evidence="11" id="KW-0862">Zinc</keyword>
<comment type="catalytic activity">
    <reaction evidence="31">
        <text>1-(5Z,8Z,11Z,14Z-eicosatetraenoyl)-sn-glycero-3-phosphocholine + H2O = 1-(5Z,8Z,11Z,14Z-eicosatetraenoyl)-sn-glycerol + phosphocholine + H(+)</text>
        <dbReference type="Rhea" id="RHEA:41003"/>
        <dbReference type="ChEBI" id="CHEBI:15377"/>
        <dbReference type="ChEBI" id="CHEBI:15378"/>
        <dbReference type="ChEBI" id="CHEBI:34071"/>
        <dbReference type="ChEBI" id="CHEBI:74344"/>
        <dbReference type="ChEBI" id="CHEBI:295975"/>
    </reaction>
    <physiologicalReaction direction="left-to-right" evidence="31">
        <dbReference type="Rhea" id="RHEA:41004"/>
    </physiologicalReaction>
</comment>
<keyword evidence="6" id="KW-0597">Phosphoprotein</keyword>
<keyword evidence="15" id="KW-1015">Disulfide bond</keyword>
<dbReference type="GO" id="GO:0016042">
    <property type="term" value="P:lipid catabolic process"/>
    <property type="evidence" value="ECO:0007669"/>
    <property type="project" value="UniProtKB-KW"/>
</dbReference>
<evidence type="ECO:0000256" key="26">
    <source>
        <dbReference type="ARBA" id="ARBA00047779"/>
    </source>
</evidence>
<keyword evidence="12" id="KW-0442">Lipid degradation</keyword>
<dbReference type="GO" id="GO:0047390">
    <property type="term" value="F:glycerophosphocholine cholinephosphodiesterase activity"/>
    <property type="evidence" value="ECO:0007669"/>
    <property type="project" value="UniProtKB-EC"/>
</dbReference>
<evidence type="ECO:0000256" key="29">
    <source>
        <dbReference type="ARBA" id="ARBA00048703"/>
    </source>
</evidence>
<comment type="catalytic activity">
    <reaction evidence="29">
        <text>sn-glycerol 3-phosphocholine + H2O = phosphocholine + glycerol + H(+)</text>
        <dbReference type="Rhea" id="RHEA:19545"/>
        <dbReference type="ChEBI" id="CHEBI:15377"/>
        <dbReference type="ChEBI" id="CHEBI:15378"/>
        <dbReference type="ChEBI" id="CHEBI:16870"/>
        <dbReference type="ChEBI" id="CHEBI:17754"/>
        <dbReference type="ChEBI" id="CHEBI:295975"/>
        <dbReference type="EC" id="3.1.4.38"/>
    </reaction>
    <physiologicalReaction direction="left-to-right" evidence="29">
        <dbReference type="Rhea" id="RHEA:19546"/>
    </physiologicalReaction>
</comment>
<evidence type="ECO:0000256" key="1">
    <source>
        <dbReference type="ARBA" id="ARBA00001947"/>
    </source>
</evidence>
<keyword evidence="8" id="KW-0479">Metal-binding</keyword>
<name>A0A0P7X8R6_SCLFO</name>
<dbReference type="GO" id="GO:0005886">
    <property type="term" value="C:plasma membrane"/>
    <property type="evidence" value="ECO:0007669"/>
    <property type="project" value="UniProtKB-SubCell"/>
</dbReference>
<comment type="catalytic activity">
    <reaction evidence="26">
        <text>1-tetradecanoyl-sn-glycero-3-phosphocholine + H2O = 1-tetradecanoyl-sn-glycerol + phosphocholine + H(+)</text>
        <dbReference type="Rhea" id="RHEA:40999"/>
        <dbReference type="ChEBI" id="CHEBI:15377"/>
        <dbReference type="ChEBI" id="CHEBI:15378"/>
        <dbReference type="ChEBI" id="CHEBI:64489"/>
        <dbReference type="ChEBI" id="CHEBI:75536"/>
        <dbReference type="ChEBI" id="CHEBI:295975"/>
    </reaction>
    <physiologicalReaction direction="left-to-right" evidence="26">
        <dbReference type="Rhea" id="RHEA:41000"/>
    </physiologicalReaction>
</comment>
<evidence type="ECO:0000256" key="28">
    <source>
        <dbReference type="ARBA" id="ARBA00048234"/>
    </source>
</evidence>
<dbReference type="Gene3D" id="3.40.720.10">
    <property type="entry name" value="Alkaline Phosphatase, subunit A"/>
    <property type="match status" value="1"/>
</dbReference>
<comment type="catalytic activity">
    <reaction evidence="23">
        <text>glycero-2-phosphocholine + H2O = phosphocholine + glycerol + H(+)</text>
        <dbReference type="Rhea" id="RHEA:61684"/>
        <dbReference type="ChEBI" id="CHEBI:15377"/>
        <dbReference type="ChEBI" id="CHEBI:15378"/>
        <dbReference type="ChEBI" id="CHEBI:17754"/>
        <dbReference type="ChEBI" id="CHEBI:144950"/>
        <dbReference type="ChEBI" id="CHEBI:295975"/>
    </reaction>
    <physiologicalReaction direction="left-to-right" evidence="23">
        <dbReference type="Rhea" id="RHEA:61685"/>
    </physiologicalReaction>
</comment>
<comment type="catalytic activity">
    <reaction evidence="30">
        <text>1-(9Z,12Z)-octadecadienoyl-sn-glycero-3-phosphocholine + H2O = 1-(9Z,12Z-octadecadienoyl)-sn-glycerol + phosphocholine + H(+)</text>
        <dbReference type="Rhea" id="RHEA:41115"/>
        <dbReference type="ChEBI" id="CHEBI:15377"/>
        <dbReference type="ChEBI" id="CHEBI:15378"/>
        <dbReference type="ChEBI" id="CHEBI:28733"/>
        <dbReference type="ChEBI" id="CHEBI:75561"/>
        <dbReference type="ChEBI" id="CHEBI:295975"/>
    </reaction>
    <physiologicalReaction direction="left-to-right" evidence="30">
        <dbReference type="Rhea" id="RHEA:41116"/>
    </physiologicalReaction>
</comment>
<reference evidence="32 33" key="1">
    <citation type="submission" date="2015-08" db="EMBL/GenBank/DDBJ databases">
        <title>The genome of the Asian arowana (Scleropages formosus).</title>
        <authorList>
            <person name="Tan M.H."/>
            <person name="Gan H.M."/>
            <person name="Croft L.J."/>
            <person name="Austin C.M."/>
        </authorList>
    </citation>
    <scope>NUCLEOTIDE SEQUENCE [LARGE SCALE GENOMIC DNA]</scope>
    <source>
        <strain evidence="32">Aro1</strain>
    </source>
</reference>
<evidence type="ECO:0000256" key="12">
    <source>
        <dbReference type="ARBA" id="ARBA00022963"/>
    </source>
</evidence>
<comment type="similarity">
    <text evidence="3">Belongs to the nucleotide pyrophosphatase/phosphodiesterase family.</text>
</comment>
<evidence type="ECO:0000256" key="9">
    <source>
        <dbReference type="ARBA" id="ARBA00022729"/>
    </source>
</evidence>
<protein>
    <recommendedName>
        <fullName evidence="4">glycerophosphocholine cholinephosphodiesterase</fullName>
        <ecNumber evidence="4">3.1.4.38</ecNumber>
    </recommendedName>
    <alternativeName>
        <fullName evidence="19">Choline-specific glycerophosphodiester phosphodiesterase</fullName>
    </alternativeName>
    <alternativeName>
        <fullName evidence="18">Ectonucleotide pyrophosphatase/phosphodiesterase family member 6</fullName>
    </alternativeName>
</protein>
<organism evidence="32 33">
    <name type="scientific">Scleropages formosus</name>
    <name type="common">Asian bonytongue</name>
    <name type="synonym">Osteoglossum formosum</name>
    <dbReference type="NCBI Taxonomy" id="113540"/>
    <lineage>
        <taxon>Eukaryota</taxon>
        <taxon>Metazoa</taxon>
        <taxon>Chordata</taxon>
        <taxon>Craniata</taxon>
        <taxon>Vertebrata</taxon>
        <taxon>Euteleostomi</taxon>
        <taxon>Actinopterygii</taxon>
        <taxon>Neopterygii</taxon>
        <taxon>Teleostei</taxon>
        <taxon>Osteoglossocephala</taxon>
        <taxon>Osteoglossomorpha</taxon>
        <taxon>Osteoglossiformes</taxon>
        <taxon>Osteoglossidae</taxon>
        <taxon>Scleropages</taxon>
    </lineage>
</organism>
<evidence type="ECO:0000313" key="32">
    <source>
        <dbReference type="EMBL" id="KPP70861.1"/>
    </source>
</evidence>
<dbReference type="PANTHER" id="PTHR10151:SF66">
    <property type="entry name" value="GLYCEROPHOSPHOCHOLINE CHOLINEPHOSPHODIESTERASE ENPP6"/>
    <property type="match status" value="1"/>
</dbReference>
<comment type="subcellular location">
    <subcellularLocation>
        <location evidence="2">Cell membrane</location>
        <topology evidence="2">Lipid-anchor</topology>
        <topology evidence="2">GPI-anchor</topology>
    </subcellularLocation>
</comment>
<dbReference type="AlphaFoldDB" id="A0A0P7X8R6"/>
<evidence type="ECO:0000256" key="18">
    <source>
        <dbReference type="ARBA" id="ARBA00031167"/>
    </source>
</evidence>
<comment type="catalytic activity">
    <reaction evidence="28">
        <text>sphing-4-enine-phosphocholine + H2O = sphing-4-enine + phosphocholine + H(+)</text>
        <dbReference type="Rhea" id="RHEA:41095"/>
        <dbReference type="ChEBI" id="CHEBI:15377"/>
        <dbReference type="ChEBI" id="CHEBI:15378"/>
        <dbReference type="ChEBI" id="CHEBI:57756"/>
        <dbReference type="ChEBI" id="CHEBI:58906"/>
        <dbReference type="ChEBI" id="CHEBI:295975"/>
    </reaction>
    <physiologicalReaction direction="left-to-right" evidence="28">
        <dbReference type="Rhea" id="RHEA:41096"/>
    </physiologicalReaction>
</comment>
<evidence type="ECO:0000256" key="7">
    <source>
        <dbReference type="ARBA" id="ARBA00022622"/>
    </source>
</evidence>
<evidence type="ECO:0000256" key="13">
    <source>
        <dbReference type="ARBA" id="ARBA00023098"/>
    </source>
</evidence>
<dbReference type="PANTHER" id="PTHR10151">
    <property type="entry name" value="ECTONUCLEOTIDE PYROPHOSPHATASE/PHOSPHODIESTERASE"/>
    <property type="match status" value="1"/>
</dbReference>
<evidence type="ECO:0000256" key="8">
    <source>
        <dbReference type="ARBA" id="ARBA00022723"/>
    </source>
</evidence>
<evidence type="ECO:0000256" key="4">
    <source>
        <dbReference type="ARBA" id="ARBA00012318"/>
    </source>
</evidence>
<dbReference type="GO" id="GO:0008889">
    <property type="term" value="F:glycerophosphodiester phosphodiesterase activity"/>
    <property type="evidence" value="ECO:0007669"/>
    <property type="project" value="TreeGrafter"/>
</dbReference>
<comment type="catalytic activity">
    <reaction evidence="25">
        <text>a 1-acyl-sn-glycero-3-phosphocholine + H2O = a 1-acyl-sn-glycerol + phosphocholine + H(+)</text>
        <dbReference type="Rhea" id="RHEA:44720"/>
        <dbReference type="ChEBI" id="CHEBI:15377"/>
        <dbReference type="ChEBI" id="CHEBI:15378"/>
        <dbReference type="ChEBI" id="CHEBI:58168"/>
        <dbReference type="ChEBI" id="CHEBI:64683"/>
        <dbReference type="ChEBI" id="CHEBI:295975"/>
    </reaction>
    <physiologicalReaction direction="left-to-right" evidence="25">
        <dbReference type="Rhea" id="RHEA:44721"/>
    </physiologicalReaction>
</comment>
<dbReference type="CDD" id="cd16018">
    <property type="entry name" value="Enpp"/>
    <property type="match status" value="1"/>
</dbReference>
<evidence type="ECO:0000256" key="21">
    <source>
        <dbReference type="ARBA" id="ARBA00047290"/>
    </source>
</evidence>
<accession>A0A0P7X8R6</accession>
<evidence type="ECO:0000256" key="22">
    <source>
        <dbReference type="ARBA" id="ARBA00047322"/>
    </source>
</evidence>
<evidence type="ECO:0000256" key="31">
    <source>
        <dbReference type="ARBA" id="ARBA00049320"/>
    </source>
</evidence>
<dbReference type="EC" id="3.1.4.38" evidence="4"/>
<evidence type="ECO:0000256" key="24">
    <source>
        <dbReference type="ARBA" id="ARBA00047494"/>
    </source>
</evidence>
<comment type="catalytic activity">
    <reaction evidence="21">
        <text>1-dodecanoyl-sn-glycero-3-phosphocholine + H2O = 1-dodecanoyl-sn-glycerol + phosphocholine + H(+)</text>
        <dbReference type="Rhea" id="RHEA:41127"/>
        <dbReference type="ChEBI" id="CHEBI:15377"/>
        <dbReference type="ChEBI" id="CHEBI:15378"/>
        <dbReference type="ChEBI" id="CHEBI:74966"/>
        <dbReference type="ChEBI" id="CHEBI:75529"/>
        <dbReference type="ChEBI" id="CHEBI:295975"/>
    </reaction>
    <physiologicalReaction direction="left-to-right" evidence="21">
        <dbReference type="Rhea" id="RHEA:41128"/>
    </physiologicalReaction>
</comment>
<proteinExistence type="inferred from homology"/>
<keyword evidence="10" id="KW-0378">Hydrolase</keyword>
<evidence type="ECO:0000256" key="14">
    <source>
        <dbReference type="ARBA" id="ARBA00023136"/>
    </source>
</evidence>
<comment type="catalytic activity">
    <reaction evidence="27">
        <text>1-hexadecanoyl-sn-glycero-3-phosphocholine + H2O = 1-hexadecanoyl-sn-glycerol + phosphocholine + H(+)</text>
        <dbReference type="Rhea" id="RHEA:41119"/>
        <dbReference type="ChEBI" id="CHEBI:15377"/>
        <dbReference type="ChEBI" id="CHEBI:15378"/>
        <dbReference type="ChEBI" id="CHEBI:72998"/>
        <dbReference type="ChEBI" id="CHEBI:75542"/>
        <dbReference type="ChEBI" id="CHEBI:295975"/>
    </reaction>
    <physiologicalReaction direction="left-to-right" evidence="27">
        <dbReference type="Rhea" id="RHEA:41120"/>
    </physiologicalReaction>
</comment>
<sequence>MTGNYMWDQASTKEFLIGTNPDSHLPMWWEGSEPLWVTVQKLKKHVFMYYWPGCEVPILGVKPTFCEEYVGSPSEKNFTDAIENALTALRDNADMAAVYYEKVDVEGHHYGPLSPQVQAAVRFVDSALQMLNRKIKEKNMQDNLNVIIFSDHGMTEIQWMEKVIELKSYINMSDIIKMMDRGPVVSLWPNPAKSEASIEKLPYWQNGTGGTQGWQHGWHGYDNEFVDMRGFFLAWGPDFKRSLRAAPIQTVDVYNVMCKVLGIEGLPNNGSWSRVEFILSGTSSWTRPSLLSSSALVLLALALSL</sequence>
<dbReference type="Proteomes" id="UP000034805">
    <property type="component" value="Unassembled WGS sequence"/>
</dbReference>
<evidence type="ECO:0000256" key="20">
    <source>
        <dbReference type="ARBA" id="ARBA00046203"/>
    </source>
</evidence>
<evidence type="ECO:0000256" key="10">
    <source>
        <dbReference type="ARBA" id="ARBA00022801"/>
    </source>
</evidence>
<evidence type="ECO:0000256" key="2">
    <source>
        <dbReference type="ARBA" id="ARBA00004609"/>
    </source>
</evidence>
<evidence type="ECO:0000256" key="16">
    <source>
        <dbReference type="ARBA" id="ARBA00023180"/>
    </source>
</evidence>
<dbReference type="GO" id="GO:0019695">
    <property type="term" value="P:choline metabolic process"/>
    <property type="evidence" value="ECO:0007669"/>
    <property type="project" value="TreeGrafter"/>
</dbReference>
<dbReference type="SUPFAM" id="SSF53649">
    <property type="entry name" value="Alkaline phosphatase-like"/>
    <property type="match status" value="1"/>
</dbReference>
<evidence type="ECO:0000256" key="19">
    <source>
        <dbReference type="ARBA" id="ARBA00032556"/>
    </source>
</evidence>
<comment type="catalytic activity">
    <reaction evidence="22">
        <text>1-(9Z-octadecenoyl)-sn-glycero-3-phosphocholine + H2O = 1-(9Z-octadecenoyl)-sn-glycerol + phosphocholine + H(+)</text>
        <dbReference type="Rhea" id="RHEA:41091"/>
        <dbReference type="ChEBI" id="CHEBI:15377"/>
        <dbReference type="ChEBI" id="CHEBI:15378"/>
        <dbReference type="ChEBI" id="CHEBI:28610"/>
        <dbReference type="ChEBI" id="CHEBI:75757"/>
        <dbReference type="ChEBI" id="CHEBI:295975"/>
    </reaction>
    <physiologicalReaction direction="left-to-right" evidence="22">
        <dbReference type="Rhea" id="RHEA:41092"/>
    </physiologicalReaction>
</comment>
<keyword evidence="7" id="KW-0336">GPI-anchor</keyword>
<dbReference type="Pfam" id="PF01663">
    <property type="entry name" value="Phosphodiest"/>
    <property type="match status" value="1"/>
</dbReference>
<comment type="catalytic activity">
    <reaction evidence="24">
        <text>a 1-O-alkyl-sn-glycero-3-phosphocholine + H2O = a 1-O-alkyl-sn-glycerol + phosphocholine + H(+)</text>
        <dbReference type="Rhea" id="RHEA:36083"/>
        <dbReference type="ChEBI" id="CHEBI:15377"/>
        <dbReference type="ChEBI" id="CHEBI:15378"/>
        <dbReference type="ChEBI" id="CHEBI:15850"/>
        <dbReference type="ChEBI" id="CHEBI:30909"/>
        <dbReference type="ChEBI" id="CHEBI:295975"/>
    </reaction>
    <physiologicalReaction direction="left-to-right" evidence="24">
        <dbReference type="Rhea" id="RHEA:36084"/>
    </physiologicalReaction>
</comment>
<evidence type="ECO:0000256" key="23">
    <source>
        <dbReference type="ARBA" id="ARBA00047482"/>
    </source>
</evidence>
<evidence type="ECO:0000256" key="15">
    <source>
        <dbReference type="ARBA" id="ARBA00023157"/>
    </source>
</evidence>
<dbReference type="STRING" id="113540.ENSSFOP00015066835"/>
<keyword evidence="14" id="KW-0472">Membrane</keyword>
<evidence type="ECO:0000256" key="5">
    <source>
        <dbReference type="ARBA" id="ARBA00022475"/>
    </source>
</evidence>
<keyword evidence="17" id="KW-0449">Lipoprotein</keyword>
<evidence type="ECO:0000313" key="33">
    <source>
        <dbReference type="Proteomes" id="UP000034805"/>
    </source>
</evidence>
<evidence type="ECO:0000256" key="3">
    <source>
        <dbReference type="ARBA" id="ARBA00010594"/>
    </source>
</evidence>
<dbReference type="EMBL" id="JARO02003265">
    <property type="protein sequence ID" value="KPP70861.1"/>
    <property type="molecule type" value="Genomic_DNA"/>
</dbReference>
<evidence type="ECO:0000256" key="6">
    <source>
        <dbReference type="ARBA" id="ARBA00022553"/>
    </source>
</evidence>
<evidence type="ECO:0000256" key="11">
    <source>
        <dbReference type="ARBA" id="ARBA00022833"/>
    </source>
</evidence>